<dbReference type="Pfam" id="PF12937">
    <property type="entry name" value="F-box-like"/>
    <property type="match status" value="1"/>
</dbReference>
<feature type="domain" description="F-box" evidence="2">
    <location>
        <begin position="73"/>
        <end position="119"/>
    </location>
</feature>
<comment type="caution">
    <text evidence="4">The sequence shown here is derived from an EMBL/GenBank/DDBJ whole genome shotgun (WGS) entry which is preliminary data.</text>
</comment>
<dbReference type="Gene3D" id="2.60.120.650">
    <property type="entry name" value="Cupin"/>
    <property type="match status" value="1"/>
</dbReference>
<dbReference type="STRING" id="329885.A0A4U0URP3"/>
<accession>A0A4U0URP3</accession>
<dbReference type="AlphaFoldDB" id="A0A4U0URP3"/>
<dbReference type="PANTHER" id="PTHR12480">
    <property type="entry name" value="ARGININE DEMETHYLASE AND LYSYL-HYDROXYLASE JMJD"/>
    <property type="match status" value="1"/>
</dbReference>
<dbReference type="PANTHER" id="PTHR12480:SF21">
    <property type="entry name" value="JMJC DOMAIN-CONTAINING PROTEIN 8"/>
    <property type="match status" value="1"/>
</dbReference>
<dbReference type="InterPro" id="IPR003347">
    <property type="entry name" value="JmjC_dom"/>
</dbReference>
<dbReference type="Proteomes" id="UP000310066">
    <property type="component" value="Unassembled WGS sequence"/>
</dbReference>
<sequence>MTLPIALEDDHSHHHDILDIDGRPAKRVRFDSDSLLTKDVGTKDGASLVRKHPLRVRPSGNALTSPVNLKSACGLFASVPDELLVQLLETLDARDLLRFGASCRALHAFTRNEELWRALFVEPFILTAPVKAWPVYKTWSTEQLVEKYAGTCFRAESVDWPLSTYVDYMTNSQDESPLYLFDRSFVEKMHLTVSSQLDEQADYWPPTCFGSDLFNVLGDQRPDHRWLIVGPERSGSTFHKDPNATSAWNAVLKGSKYWIMFPSSPSIPPPPGVYVSDDQGEVTSPLSIAEWLLGFHAEARQTPGCVEGICSEGEVLHVPSGWYHLVLNLEPSIAITQNFIPRRRVGAALQFLRDQKQNISGFSDDVEDPYALFVARLQEHNPELLQEGMNELDRLSKGGRGRWEELTKPTVTEEVDDEPSGFFFGFGGDDEEEEEVP</sequence>
<reference evidence="4 5" key="1">
    <citation type="submission" date="2017-03" db="EMBL/GenBank/DDBJ databases">
        <title>Genomes of endolithic fungi from Antarctica.</title>
        <authorList>
            <person name="Coleine C."/>
            <person name="Masonjones S."/>
            <person name="Stajich J.E."/>
        </authorList>
    </citation>
    <scope>NUCLEOTIDE SEQUENCE [LARGE SCALE GENOMIC DNA]</scope>
    <source>
        <strain evidence="4 5">CCFEE 5311</strain>
    </source>
</reference>
<evidence type="ECO:0000313" key="4">
    <source>
        <dbReference type="EMBL" id="TKA38600.1"/>
    </source>
</evidence>
<dbReference type="Pfam" id="PF13621">
    <property type="entry name" value="Cupin_8"/>
    <property type="match status" value="1"/>
</dbReference>
<dbReference type="SUPFAM" id="SSF81383">
    <property type="entry name" value="F-box domain"/>
    <property type="match status" value="1"/>
</dbReference>
<dbReference type="GO" id="GO:0000987">
    <property type="term" value="F:cis-regulatory region sequence-specific DNA binding"/>
    <property type="evidence" value="ECO:0007669"/>
    <property type="project" value="TreeGrafter"/>
</dbReference>
<organism evidence="4 5">
    <name type="scientific">Friedmanniomyces endolithicus</name>
    <dbReference type="NCBI Taxonomy" id="329885"/>
    <lineage>
        <taxon>Eukaryota</taxon>
        <taxon>Fungi</taxon>
        <taxon>Dikarya</taxon>
        <taxon>Ascomycota</taxon>
        <taxon>Pezizomycotina</taxon>
        <taxon>Dothideomycetes</taxon>
        <taxon>Dothideomycetidae</taxon>
        <taxon>Mycosphaerellales</taxon>
        <taxon>Teratosphaeriaceae</taxon>
        <taxon>Friedmanniomyces</taxon>
    </lineage>
</organism>
<dbReference type="InterPro" id="IPR041667">
    <property type="entry name" value="Cupin_8"/>
</dbReference>
<feature type="compositionally biased region" description="Acidic residues" evidence="1">
    <location>
        <begin position="428"/>
        <end position="437"/>
    </location>
</feature>
<evidence type="ECO:0000259" key="2">
    <source>
        <dbReference type="PROSITE" id="PS50181"/>
    </source>
</evidence>
<feature type="region of interest" description="Disordered" evidence="1">
    <location>
        <begin position="409"/>
        <end position="437"/>
    </location>
</feature>
<dbReference type="PROSITE" id="PS50181">
    <property type="entry name" value="FBOX"/>
    <property type="match status" value="1"/>
</dbReference>
<dbReference type="InterPro" id="IPR050910">
    <property type="entry name" value="JMJD6_ArgDemeth/LysHydrox"/>
</dbReference>
<dbReference type="OrthoDB" id="424465at2759"/>
<feature type="domain" description="JmjC" evidence="3">
    <location>
        <begin position="194"/>
        <end position="356"/>
    </location>
</feature>
<evidence type="ECO:0000256" key="1">
    <source>
        <dbReference type="SAM" id="MobiDB-lite"/>
    </source>
</evidence>
<dbReference type="SUPFAM" id="SSF51197">
    <property type="entry name" value="Clavaminate synthase-like"/>
    <property type="match status" value="1"/>
</dbReference>
<dbReference type="EMBL" id="NAJP01000044">
    <property type="protein sequence ID" value="TKA38600.1"/>
    <property type="molecule type" value="Genomic_DNA"/>
</dbReference>
<dbReference type="InterPro" id="IPR036047">
    <property type="entry name" value="F-box-like_dom_sf"/>
</dbReference>
<dbReference type="PROSITE" id="PS51184">
    <property type="entry name" value="JMJC"/>
    <property type="match status" value="1"/>
</dbReference>
<dbReference type="SMART" id="SM00558">
    <property type="entry name" value="JmjC"/>
    <property type="match status" value="1"/>
</dbReference>
<protein>
    <submittedName>
        <fullName evidence="4">Uncharacterized protein</fullName>
    </submittedName>
</protein>
<proteinExistence type="predicted"/>
<dbReference type="GO" id="GO:0005634">
    <property type="term" value="C:nucleus"/>
    <property type="evidence" value="ECO:0007669"/>
    <property type="project" value="TreeGrafter"/>
</dbReference>
<evidence type="ECO:0000259" key="3">
    <source>
        <dbReference type="PROSITE" id="PS51184"/>
    </source>
</evidence>
<name>A0A4U0URP3_9PEZI</name>
<dbReference type="InterPro" id="IPR001810">
    <property type="entry name" value="F-box_dom"/>
</dbReference>
<evidence type="ECO:0000313" key="5">
    <source>
        <dbReference type="Proteomes" id="UP000310066"/>
    </source>
</evidence>
<gene>
    <name evidence="4" type="ORF">B0A54_09535</name>
</gene>